<dbReference type="AlphaFoldDB" id="A0A1Y2PFC8"/>
<dbReference type="OrthoDB" id="978645at2"/>
<keyword evidence="1" id="KW-0732">Signal</keyword>
<evidence type="ECO:0000313" key="3">
    <source>
        <dbReference type="Proteomes" id="UP000194221"/>
    </source>
</evidence>
<protein>
    <recommendedName>
        <fullName evidence="4">Outer membrane insertion C-signal</fullName>
    </recommendedName>
</protein>
<sequence>MKKVFLTIGLFLAVFLTANAQEISENAIGIRFGDNNGFGGEISYQRKLSDNNRLEVDLGLRKGSAFKATGLYQWVWQLENQFNWYAGVGGGIASGSGSTALFGAGVIGIEYNFDIPLMISLDFRPEIGFNDFYDGFQSDFGLGVRYQF</sequence>
<dbReference type="Proteomes" id="UP000194221">
    <property type="component" value="Unassembled WGS sequence"/>
</dbReference>
<dbReference type="InterPro" id="IPR011250">
    <property type="entry name" value="OMP/PagP_B-barrel"/>
</dbReference>
<dbReference type="SUPFAM" id="SSF56925">
    <property type="entry name" value="OMPA-like"/>
    <property type="match status" value="1"/>
</dbReference>
<evidence type="ECO:0000313" key="2">
    <source>
        <dbReference type="EMBL" id="OSY88507.1"/>
    </source>
</evidence>
<accession>A0A1Y2PFC8</accession>
<dbReference type="RefSeq" id="WP_086030233.1">
    <property type="nucleotide sequence ID" value="NZ_LAPZ01000003.1"/>
</dbReference>
<dbReference type="STRING" id="1635173.WH52_07075"/>
<comment type="caution">
    <text evidence="2">The sequence shown here is derived from an EMBL/GenBank/DDBJ whole genome shotgun (WGS) entry which is preliminary data.</text>
</comment>
<feature type="signal peptide" evidence="1">
    <location>
        <begin position="1"/>
        <end position="20"/>
    </location>
</feature>
<feature type="chain" id="PRO_5012418010" description="Outer membrane insertion C-signal" evidence="1">
    <location>
        <begin position="21"/>
        <end position="148"/>
    </location>
</feature>
<organism evidence="2 3">
    <name type="scientific">Tenacibaculum holothuriorum</name>
    <dbReference type="NCBI Taxonomy" id="1635173"/>
    <lineage>
        <taxon>Bacteria</taxon>
        <taxon>Pseudomonadati</taxon>
        <taxon>Bacteroidota</taxon>
        <taxon>Flavobacteriia</taxon>
        <taxon>Flavobacteriales</taxon>
        <taxon>Flavobacteriaceae</taxon>
        <taxon>Tenacibaculum</taxon>
    </lineage>
</organism>
<dbReference type="EMBL" id="LAPZ01000003">
    <property type="protein sequence ID" value="OSY88507.1"/>
    <property type="molecule type" value="Genomic_DNA"/>
</dbReference>
<dbReference type="InParanoid" id="A0A1Y2PFC8"/>
<name>A0A1Y2PFC8_9FLAO</name>
<proteinExistence type="predicted"/>
<keyword evidence="3" id="KW-1185">Reference proteome</keyword>
<gene>
    <name evidence="2" type="ORF">WH52_07075</name>
</gene>
<reference evidence="2 3" key="1">
    <citation type="submission" date="2015-03" db="EMBL/GenBank/DDBJ databases">
        <title>Genome sequence of Tenacibaculum sp. S2-2, isolated from intestinal microbiota of sea cucumber, Apostichopus japonicas.</title>
        <authorList>
            <person name="Shao Z."/>
            <person name="Wang L."/>
            <person name="Li X."/>
        </authorList>
    </citation>
    <scope>NUCLEOTIDE SEQUENCE [LARGE SCALE GENOMIC DNA]</scope>
    <source>
        <strain evidence="2 3">S2-2</strain>
    </source>
</reference>
<evidence type="ECO:0008006" key="4">
    <source>
        <dbReference type="Google" id="ProtNLM"/>
    </source>
</evidence>
<evidence type="ECO:0000256" key="1">
    <source>
        <dbReference type="SAM" id="SignalP"/>
    </source>
</evidence>